<accession>A0A0J9VNB9</accession>
<keyword evidence="1" id="KW-0812">Transmembrane</keyword>
<evidence type="ECO:0000313" key="3">
    <source>
        <dbReference type="Proteomes" id="UP000053327"/>
    </source>
</evidence>
<evidence type="ECO:0000313" key="2">
    <source>
        <dbReference type="EMBL" id="KMZ88658.1"/>
    </source>
</evidence>
<dbReference type="Proteomes" id="UP000053327">
    <property type="component" value="Unassembled WGS sequence"/>
</dbReference>
<gene>
    <name evidence="2" type="ORF">PVBG_06020</name>
</gene>
<protein>
    <submittedName>
        <fullName evidence="2">Uncharacterized protein</fullName>
    </submittedName>
</protein>
<dbReference type="EMBL" id="KQ234759">
    <property type="protein sequence ID" value="KMZ88658.1"/>
    <property type="molecule type" value="Genomic_DNA"/>
</dbReference>
<evidence type="ECO:0000256" key="1">
    <source>
        <dbReference type="SAM" id="Phobius"/>
    </source>
</evidence>
<keyword evidence="1" id="KW-0472">Membrane</keyword>
<organism evidence="2 3">
    <name type="scientific">Plasmodium vivax (strain Brazil I)</name>
    <dbReference type="NCBI Taxonomy" id="1033975"/>
    <lineage>
        <taxon>Eukaryota</taxon>
        <taxon>Sar</taxon>
        <taxon>Alveolata</taxon>
        <taxon>Apicomplexa</taxon>
        <taxon>Aconoidasida</taxon>
        <taxon>Haemosporida</taxon>
        <taxon>Plasmodiidae</taxon>
        <taxon>Plasmodium</taxon>
        <taxon>Plasmodium (Plasmodium)</taxon>
    </lineage>
</organism>
<sequence length="253" mass="30027">MEKFINNFSHFFNIYKPILDNPQPKNPENYEEKCKTHVSIYSGTTDFFKSDCIKCMKYLKYLDDYDDLGYQKQGIVYLYLWLQYYEKKNNIDNVKTLDSINTLMESYEKISTNVPNIQNIYNNDIKNKLNDKLNDLYYLYYKFNKFKKNESCTDTKCTCAKECVDTYIMSIKKCDSDGNEYLCNELEKFREQYNTYMSSVEACPGVQSYLPSCKKYSTSVIILFSFITISVLSSLLFILYKVITIFIYLFIVQ</sequence>
<keyword evidence="1" id="KW-1133">Transmembrane helix</keyword>
<reference evidence="2 3" key="1">
    <citation type="submission" date="2011-08" db="EMBL/GenBank/DDBJ databases">
        <title>The Genome Sequence of Plasmodium vivax Brazil I.</title>
        <authorList>
            <consortium name="The Broad Institute Genome Sequencing Platform"/>
            <consortium name="The Broad Institute Genome Sequencing Center for Infectious Disease"/>
            <person name="Neafsey D."/>
            <person name="Carlton J."/>
            <person name="Barnwell J."/>
            <person name="Collins W."/>
            <person name="Escalante A."/>
            <person name="Mullikin J."/>
            <person name="Saul A."/>
            <person name="Guigo R."/>
            <person name="Camara F."/>
            <person name="Young S.K."/>
            <person name="Zeng Q."/>
            <person name="Gargeya S."/>
            <person name="Fitzgerald M."/>
            <person name="Haas B."/>
            <person name="Abouelleil A."/>
            <person name="Alvarado L."/>
            <person name="Arachchi H.M."/>
            <person name="Berlin A."/>
            <person name="Brown A."/>
            <person name="Chapman S.B."/>
            <person name="Chen Z."/>
            <person name="Dunbar C."/>
            <person name="Freedman E."/>
            <person name="Gearin G."/>
            <person name="Gellesch M."/>
            <person name="Goldberg J."/>
            <person name="Griggs A."/>
            <person name="Gujja S."/>
            <person name="Heiman D."/>
            <person name="Howarth C."/>
            <person name="Larson L."/>
            <person name="Lui A."/>
            <person name="MacDonald P.J.P."/>
            <person name="Montmayeur A."/>
            <person name="Murphy C."/>
            <person name="Neiman D."/>
            <person name="Pearson M."/>
            <person name="Priest M."/>
            <person name="Roberts A."/>
            <person name="Saif S."/>
            <person name="Shea T."/>
            <person name="Shenoy N."/>
            <person name="Sisk P."/>
            <person name="Stolte C."/>
            <person name="Sykes S."/>
            <person name="Wortman J."/>
            <person name="Nusbaum C."/>
            <person name="Birren B."/>
        </authorList>
    </citation>
    <scope>NUCLEOTIDE SEQUENCE [LARGE SCALE GENOMIC DNA]</scope>
    <source>
        <strain evidence="2 3">Brazil I</strain>
    </source>
</reference>
<name>A0A0J9VNB9_PLAV1</name>
<proteinExistence type="predicted"/>
<dbReference type="AlphaFoldDB" id="A0A0J9VNB9"/>
<feature type="transmembrane region" description="Helical" evidence="1">
    <location>
        <begin position="220"/>
        <end position="251"/>
    </location>
</feature>